<name>A0A9P9W9Z4_9PEZI</name>
<gene>
    <name evidence="2" type="ORF">JX265_012694</name>
</gene>
<dbReference type="AlphaFoldDB" id="A0A9P9W9Z4"/>
<keyword evidence="1" id="KW-1133">Transmembrane helix</keyword>
<dbReference type="Proteomes" id="UP000829685">
    <property type="component" value="Unassembled WGS sequence"/>
</dbReference>
<keyword evidence="1" id="KW-0812">Transmembrane</keyword>
<reference evidence="2" key="1">
    <citation type="submission" date="2021-03" db="EMBL/GenBank/DDBJ databases">
        <title>Revisited historic fungal species revealed as producer of novel bioactive compounds through whole genome sequencing and comparative genomics.</title>
        <authorList>
            <person name="Vignolle G.A."/>
            <person name="Hochenegger N."/>
            <person name="Mach R.L."/>
            <person name="Mach-Aigner A.R."/>
            <person name="Javad Rahimi M."/>
            <person name="Salim K.A."/>
            <person name="Chan C.M."/>
            <person name="Lim L.B.L."/>
            <person name="Cai F."/>
            <person name="Druzhinina I.S."/>
            <person name="U'Ren J.M."/>
            <person name="Derntl C."/>
        </authorList>
    </citation>
    <scope>NUCLEOTIDE SEQUENCE</scope>
    <source>
        <strain evidence="2">TUCIM 5799</strain>
    </source>
</reference>
<feature type="transmembrane region" description="Helical" evidence="1">
    <location>
        <begin position="9"/>
        <end position="29"/>
    </location>
</feature>
<sequence length="143" mass="15110">AARMGKYRLLIWVMAFPGTWIAIASWIVLPGQDRGFPGVTVVPGPAEAPWSRLGDSPGGPRTLTVAAADPPPLDLLPSSADQSPAGPVRWARLVALQGSHDFTAPGWVLLSSSRTTSHVGRLLRDTATDDSRHMFRSSTGAGS</sequence>
<comment type="caution">
    <text evidence="2">The sequence shown here is derived from an EMBL/GenBank/DDBJ whole genome shotgun (WGS) entry which is preliminary data.</text>
</comment>
<feature type="non-terminal residue" evidence="2">
    <location>
        <position position="1"/>
    </location>
</feature>
<dbReference type="EMBL" id="JAFIMR010000057">
    <property type="protein sequence ID" value="KAI1853403.1"/>
    <property type="molecule type" value="Genomic_DNA"/>
</dbReference>
<organism evidence="2 3">
    <name type="scientific">Neoarthrinium moseri</name>
    <dbReference type="NCBI Taxonomy" id="1658444"/>
    <lineage>
        <taxon>Eukaryota</taxon>
        <taxon>Fungi</taxon>
        <taxon>Dikarya</taxon>
        <taxon>Ascomycota</taxon>
        <taxon>Pezizomycotina</taxon>
        <taxon>Sordariomycetes</taxon>
        <taxon>Xylariomycetidae</taxon>
        <taxon>Amphisphaeriales</taxon>
        <taxon>Apiosporaceae</taxon>
        <taxon>Neoarthrinium</taxon>
    </lineage>
</organism>
<protein>
    <submittedName>
        <fullName evidence="2">Uncharacterized protein</fullName>
    </submittedName>
</protein>
<keyword evidence="3" id="KW-1185">Reference proteome</keyword>
<keyword evidence="1" id="KW-0472">Membrane</keyword>
<evidence type="ECO:0000313" key="3">
    <source>
        <dbReference type="Proteomes" id="UP000829685"/>
    </source>
</evidence>
<evidence type="ECO:0000256" key="1">
    <source>
        <dbReference type="SAM" id="Phobius"/>
    </source>
</evidence>
<accession>A0A9P9W9Z4</accession>
<evidence type="ECO:0000313" key="2">
    <source>
        <dbReference type="EMBL" id="KAI1853403.1"/>
    </source>
</evidence>
<proteinExistence type="predicted"/>